<dbReference type="Gene3D" id="2.30.30.1190">
    <property type="match status" value="1"/>
</dbReference>
<feature type="transmembrane region" description="Helical" evidence="6">
    <location>
        <begin position="152"/>
        <end position="175"/>
    </location>
</feature>
<organism evidence="8 9">
    <name type="scientific">Citrus x changshan-huyou</name>
    <dbReference type="NCBI Taxonomy" id="2935761"/>
    <lineage>
        <taxon>Eukaryota</taxon>
        <taxon>Viridiplantae</taxon>
        <taxon>Streptophyta</taxon>
        <taxon>Embryophyta</taxon>
        <taxon>Tracheophyta</taxon>
        <taxon>Spermatophyta</taxon>
        <taxon>Magnoliopsida</taxon>
        <taxon>eudicotyledons</taxon>
        <taxon>Gunneridae</taxon>
        <taxon>Pentapetalae</taxon>
        <taxon>rosids</taxon>
        <taxon>malvids</taxon>
        <taxon>Sapindales</taxon>
        <taxon>Rutaceae</taxon>
        <taxon>Aurantioideae</taxon>
        <taxon>Citrus</taxon>
    </lineage>
</organism>
<dbReference type="SUPFAM" id="SSF90229">
    <property type="entry name" value="CCCH zinc finger"/>
    <property type="match status" value="1"/>
</dbReference>
<feature type="compositionally biased region" description="Polar residues" evidence="5">
    <location>
        <begin position="28"/>
        <end position="42"/>
    </location>
</feature>
<feature type="compositionally biased region" description="Basic and acidic residues" evidence="5">
    <location>
        <begin position="15"/>
        <end position="27"/>
    </location>
</feature>
<feature type="compositionally biased region" description="Basic residues" evidence="5">
    <location>
        <begin position="1"/>
        <end position="14"/>
    </location>
</feature>
<dbReference type="GO" id="GO:0008270">
    <property type="term" value="F:zinc ion binding"/>
    <property type="evidence" value="ECO:0007669"/>
    <property type="project" value="UniProtKB-KW"/>
</dbReference>
<dbReference type="SMART" id="SM00356">
    <property type="entry name" value="ZnF_C3H1"/>
    <property type="match status" value="1"/>
</dbReference>
<keyword evidence="6" id="KW-0472">Membrane</keyword>
<evidence type="ECO:0000313" key="9">
    <source>
        <dbReference type="Proteomes" id="UP001428341"/>
    </source>
</evidence>
<feature type="compositionally biased region" description="Acidic residues" evidence="5">
    <location>
        <begin position="45"/>
        <end position="62"/>
    </location>
</feature>
<dbReference type="Proteomes" id="UP001428341">
    <property type="component" value="Unassembled WGS sequence"/>
</dbReference>
<keyword evidence="1 4" id="KW-0479">Metal-binding</keyword>
<evidence type="ECO:0000256" key="6">
    <source>
        <dbReference type="SAM" id="Phobius"/>
    </source>
</evidence>
<accession>A0AAP0QPF1</accession>
<gene>
    <name evidence="8" type="ORF">WN944_006141</name>
</gene>
<sequence>MGKNNRRRRKKKLEVKKIFSGEEEQRPQNEQSHSTTSTSIKQNLDIEDPEDQVDSDTEEEVENVDKNNKQVDEITGNQMTRRKFCYPQRPGTQDCSYYLRTGRCRFGMSCKFNHPVPREIQITVEQLFAVINFVIEVPTLVLEQLLSSEHQILYAILATSFSVLTMVFSTSEFIYRGRKARVVWRWRKIPWFYYPSPSPSKSKLFGSAIDFIGLVGAIFQFTFTVIAFSFYIKNKYNPIKISMWPPVFAFCVMWSQFLDNSPEVMLPRYRSIGEINP</sequence>
<evidence type="ECO:0000259" key="7">
    <source>
        <dbReference type="PROSITE" id="PS50103"/>
    </source>
</evidence>
<feature type="region of interest" description="Disordered" evidence="5">
    <location>
        <begin position="1"/>
        <end position="67"/>
    </location>
</feature>
<evidence type="ECO:0000256" key="1">
    <source>
        <dbReference type="ARBA" id="ARBA00022723"/>
    </source>
</evidence>
<dbReference type="InterPro" id="IPR036855">
    <property type="entry name" value="Znf_CCCH_sf"/>
</dbReference>
<name>A0AAP0QPF1_9ROSI</name>
<dbReference type="EMBL" id="JBCGBO010000003">
    <property type="protein sequence ID" value="KAK9214153.1"/>
    <property type="molecule type" value="Genomic_DNA"/>
</dbReference>
<feature type="domain" description="C3H1-type" evidence="7">
    <location>
        <begin position="89"/>
        <end position="117"/>
    </location>
</feature>
<dbReference type="AlphaFoldDB" id="A0AAP0QPF1"/>
<keyword evidence="2 4" id="KW-0863">Zinc-finger</keyword>
<keyword evidence="6" id="KW-0812">Transmembrane</keyword>
<dbReference type="InterPro" id="IPR000571">
    <property type="entry name" value="Znf_CCCH"/>
</dbReference>
<evidence type="ECO:0000256" key="4">
    <source>
        <dbReference type="PROSITE-ProRule" id="PRU00723"/>
    </source>
</evidence>
<dbReference type="Pfam" id="PF00642">
    <property type="entry name" value="zf-CCCH"/>
    <property type="match status" value="1"/>
</dbReference>
<dbReference type="PANTHER" id="PTHR48473">
    <property type="entry name" value="TIR DOMAIN-CONTAINING PROTEIN"/>
    <property type="match status" value="1"/>
</dbReference>
<keyword evidence="6" id="KW-1133">Transmembrane helix</keyword>
<dbReference type="PROSITE" id="PS50103">
    <property type="entry name" value="ZF_C3H1"/>
    <property type="match status" value="1"/>
</dbReference>
<protein>
    <recommendedName>
        <fullName evidence="7">C3H1-type domain-containing protein</fullName>
    </recommendedName>
</protein>
<evidence type="ECO:0000256" key="5">
    <source>
        <dbReference type="SAM" id="MobiDB-lite"/>
    </source>
</evidence>
<feature type="transmembrane region" description="Helical" evidence="6">
    <location>
        <begin position="211"/>
        <end position="232"/>
    </location>
</feature>
<evidence type="ECO:0000256" key="2">
    <source>
        <dbReference type="ARBA" id="ARBA00022771"/>
    </source>
</evidence>
<evidence type="ECO:0000313" key="8">
    <source>
        <dbReference type="EMBL" id="KAK9214153.1"/>
    </source>
</evidence>
<feature type="zinc finger region" description="C3H1-type" evidence="4">
    <location>
        <begin position="89"/>
        <end position="117"/>
    </location>
</feature>
<proteinExistence type="predicted"/>
<evidence type="ECO:0000256" key="3">
    <source>
        <dbReference type="ARBA" id="ARBA00022833"/>
    </source>
</evidence>
<keyword evidence="9" id="KW-1185">Reference proteome</keyword>
<reference evidence="8 9" key="1">
    <citation type="submission" date="2024-05" db="EMBL/GenBank/DDBJ databases">
        <title>Haplotype-resolved chromosome-level genome assembly of Huyou (Citrus changshanensis).</title>
        <authorList>
            <person name="Miao C."/>
            <person name="Chen W."/>
            <person name="Wu Y."/>
            <person name="Wang L."/>
            <person name="Zhao S."/>
            <person name="Grierson D."/>
            <person name="Xu C."/>
            <person name="Chen K."/>
        </authorList>
    </citation>
    <scope>NUCLEOTIDE SEQUENCE [LARGE SCALE GENOMIC DNA]</scope>
    <source>
        <strain evidence="8">01-14</strain>
        <tissue evidence="8">Leaf</tissue>
    </source>
</reference>
<dbReference type="PANTHER" id="PTHR48473:SF1">
    <property type="entry name" value="TIR DOMAIN-CONTAINING PROTEIN"/>
    <property type="match status" value="1"/>
</dbReference>
<comment type="caution">
    <text evidence="8">The sequence shown here is derived from an EMBL/GenBank/DDBJ whole genome shotgun (WGS) entry which is preliminary data.</text>
</comment>
<keyword evidence="3 4" id="KW-0862">Zinc</keyword>